<feature type="domain" description="FAD/NAD(P)-binding" evidence="6">
    <location>
        <begin position="2"/>
        <end position="302"/>
    </location>
</feature>
<dbReference type="PRINTS" id="PR00368">
    <property type="entry name" value="FADPNR"/>
</dbReference>
<keyword evidence="4" id="KW-1015">Disulfide bond</keyword>
<dbReference type="InterPro" id="IPR050097">
    <property type="entry name" value="Ferredoxin-NADP_redctase_2"/>
</dbReference>
<dbReference type="InterPro" id="IPR023753">
    <property type="entry name" value="FAD/NAD-binding_dom"/>
</dbReference>
<protein>
    <recommendedName>
        <fullName evidence="6">FAD/NAD(P)-binding domain-containing protein</fullName>
    </recommendedName>
</protein>
<dbReference type="SUPFAM" id="SSF51905">
    <property type="entry name" value="FAD/NAD(P)-binding domain"/>
    <property type="match status" value="1"/>
</dbReference>
<evidence type="ECO:0000256" key="3">
    <source>
        <dbReference type="ARBA" id="ARBA00023002"/>
    </source>
</evidence>
<evidence type="ECO:0000313" key="8">
    <source>
        <dbReference type="Proteomes" id="UP000176893"/>
    </source>
</evidence>
<dbReference type="InterPro" id="IPR008255">
    <property type="entry name" value="Pyr_nucl-diS_OxRdtase_2_AS"/>
</dbReference>
<keyword evidence="3" id="KW-0560">Oxidoreductase</keyword>
<evidence type="ECO:0000256" key="4">
    <source>
        <dbReference type="ARBA" id="ARBA00023157"/>
    </source>
</evidence>
<keyword evidence="1" id="KW-0285">Flavoprotein</keyword>
<proteinExistence type="predicted"/>
<dbReference type="AlphaFoldDB" id="A0A1F8EFG9"/>
<dbReference type="Gene3D" id="3.50.50.60">
    <property type="entry name" value="FAD/NAD(P)-binding domain"/>
    <property type="match status" value="2"/>
</dbReference>
<dbReference type="GO" id="GO:0016668">
    <property type="term" value="F:oxidoreductase activity, acting on a sulfur group of donors, NAD(P) as acceptor"/>
    <property type="evidence" value="ECO:0007669"/>
    <property type="project" value="UniProtKB-ARBA"/>
</dbReference>
<dbReference type="PRINTS" id="PR00469">
    <property type="entry name" value="PNDRDTASEII"/>
</dbReference>
<keyword evidence="2" id="KW-0274">FAD</keyword>
<evidence type="ECO:0000256" key="5">
    <source>
        <dbReference type="ARBA" id="ARBA00023284"/>
    </source>
</evidence>
<evidence type="ECO:0000256" key="2">
    <source>
        <dbReference type="ARBA" id="ARBA00022827"/>
    </source>
</evidence>
<reference evidence="7 8" key="1">
    <citation type="journal article" date="2016" name="Nat. Commun.">
        <title>Thousands of microbial genomes shed light on interconnected biogeochemical processes in an aquifer system.</title>
        <authorList>
            <person name="Anantharaman K."/>
            <person name="Brown C.T."/>
            <person name="Hug L.A."/>
            <person name="Sharon I."/>
            <person name="Castelle C.J."/>
            <person name="Probst A.J."/>
            <person name="Thomas B.C."/>
            <person name="Singh A."/>
            <person name="Wilkins M.J."/>
            <person name="Karaoz U."/>
            <person name="Brodie E.L."/>
            <person name="Williams K.H."/>
            <person name="Hubbard S.S."/>
            <person name="Banfield J.F."/>
        </authorList>
    </citation>
    <scope>NUCLEOTIDE SEQUENCE [LARGE SCALE GENOMIC DNA]</scope>
</reference>
<dbReference type="PANTHER" id="PTHR48105">
    <property type="entry name" value="THIOREDOXIN REDUCTASE 1-RELATED-RELATED"/>
    <property type="match status" value="1"/>
</dbReference>
<accession>A0A1F8EFG9</accession>
<organism evidence="7 8">
    <name type="scientific">Candidatus Yanofskybacteria bacterium RIFCSPHIGHO2_01_FULL_41_26</name>
    <dbReference type="NCBI Taxonomy" id="1802661"/>
    <lineage>
        <taxon>Bacteria</taxon>
        <taxon>Candidatus Yanofskyibacteriota</taxon>
    </lineage>
</organism>
<dbReference type="EMBL" id="MGJB01000009">
    <property type="protein sequence ID" value="OGM98755.1"/>
    <property type="molecule type" value="Genomic_DNA"/>
</dbReference>
<dbReference type="Proteomes" id="UP000176893">
    <property type="component" value="Unassembled WGS sequence"/>
</dbReference>
<sequence>MFDLIVIGGSAAATSAGIYAARRGLNFKIITKDFGGEVATSGEIGNWPGVIQTDGITLANQFKEHLKFYGVIPEEGVEVDEIVKQNDGYFCIKTKTDSRSDLKESSQGPTLNCDYLAKSVIVATGVHPRELNVPGEKEFRNKGVSYCTVCDGPLFSGKITVVIGGGNSALEAGLMLADLSSKVYVINKNQMFKGDQILIDNLKAKKNVEIIYGAKTTQITGEQFVTSLKYEKNNEQEIMVDGIFVHIGMIPNSNIVPDGVNKNNFGEIIVNKNCETNIPGLYAAGDVTDVSFNQIVIAAGQGCIATLSAVNYLNRQK</sequence>
<comment type="caution">
    <text evidence="7">The sequence shown here is derived from an EMBL/GenBank/DDBJ whole genome shotgun (WGS) entry which is preliminary data.</text>
</comment>
<evidence type="ECO:0000313" key="7">
    <source>
        <dbReference type="EMBL" id="OGM98755.1"/>
    </source>
</evidence>
<dbReference type="Pfam" id="PF07992">
    <property type="entry name" value="Pyr_redox_2"/>
    <property type="match status" value="1"/>
</dbReference>
<evidence type="ECO:0000256" key="1">
    <source>
        <dbReference type="ARBA" id="ARBA00022630"/>
    </source>
</evidence>
<name>A0A1F8EFG9_9BACT</name>
<keyword evidence="5" id="KW-0676">Redox-active center</keyword>
<gene>
    <name evidence="7" type="ORF">A2649_04305</name>
</gene>
<dbReference type="InterPro" id="IPR036188">
    <property type="entry name" value="FAD/NAD-bd_sf"/>
</dbReference>
<dbReference type="STRING" id="1802661.A2649_04305"/>
<evidence type="ECO:0000259" key="6">
    <source>
        <dbReference type="Pfam" id="PF07992"/>
    </source>
</evidence>
<dbReference type="PROSITE" id="PS00573">
    <property type="entry name" value="PYRIDINE_REDOX_2"/>
    <property type="match status" value="1"/>
</dbReference>